<dbReference type="RefSeq" id="WP_008667791.1">
    <property type="nucleotide sequence ID" value="NZ_ANOF01000103.1"/>
</dbReference>
<dbReference type="EMBL" id="ANOF01000103">
    <property type="protein sequence ID" value="EMI26126.1"/>
    <property type="molecule type" value="Genomic_DNA"/>
</dbReference>
<gene>
    <name evidence="4" type="ORF">RESH_03287</name>
</gene>
<feature type="coiled-coil region" evidence="1">
    <location>
        <begin position="142"/>
        <end position="186"/>
    </location>
</feature>
<feature type="compositionally biased region" description="Basic and acidic residues" evidence="2">
    <location>
        <begin position="433"/>
        <end position="442"/>
    </location>
</feature>
<evidence type="ECO:0000313" key="4">
    <source>
        <dbReference type="EMBL" id="EMI26126.1"/>
    </source>
</evidence>
<feature type="transmembrane region" description="Helical" evidence="3">
    <location>
        <begin position="21"/>
        <end position="46"/>
    </location>
</feature>
<dbReference type="STRING" id="1263868.RESH_03287"/>
<feature type="coiled-coil region" evidence="1">
    <location>
        <begin position="211"/>
        <end position="280"/>
    </location>
</feature>
<dbReference type="PANTHER" id="PTHR30386:SF18">
    <property type="entry name" value="INNER MEMBRANE PROTEIN YIAV-RELATED"/>
    <property type="match status" value="1"/>
</dbReference>
<dbReference type="Gene3D" id="2.40.30.170">
    <property type="match status" value="1"/>
</dbReference>
<dbReference type="AlphaFoldDB" id="M5S3S1"/>
<dbReference type="OrthoDB" id="9760528at2"/>
<protein>
    <submittedName>
        <fullName evidence="4">Secretion protein HlyD</fullName>
    </submittedName>
</protein>
<evidence type="ECO:0000313" key="5">
    <source>
        <dbReference type="Proteomes" id="UP000011996"/>
    </source>
</evidence>
<evidence type="ECO:0000256" key="1">
    <source>
        <dbReference type="SAM" id="Coils"/>
    </source>
</evidence>
<name>M5S3S1_9BACT</name>
<sequence length="449" mass="50516">MIHSLHSTDDFASMQLVRTGTWIRFVGKITFLCLLLSIIAMVFVPWQQTARGIGTVVAVDPQQRPQPVRSPSKGVVKYVKEGLREGSYVEQDELLVRLAPFAEDGVSQVDTQIIAMESKKASAQSGLEVAEQAVDLQENGGKRLTESLKQDLEAAKQKWEQAKNEVTAMEAELQDKRNQLRIAEEVSERGLVSREELFSKRQAAESQAAKVDKAQNAVHEMSAALISKEEEIEAKMQDIAIKNREAENKVLDAMQKINTIEKEILDLRNKRDEMDRLEIRAPRSGRIQEWYGLEGSDTIKEGDQLFVIVPDTDELAVEMRVSGNDMPLIHEGDPVRLQFEGWPAVQFVGWPSVAVGTFGGKVNRVFPTDDGKGNFRVLVTPDNHFDRENGWPDDRYLRQGVRANGWVLLNRVPLGREIWRQLNGFPPVVADQEPEKSKEKASKVKLPKA</sequence>
<reference evidence="4 5" key="1">
    <citation type="journal article" date="2013" name="Mar. Genomics">
        <title>Expression of sulfatases in Rhodopirellula baltica and the diversity of sulfatases in the genus Rhodopirellula.</title>
        <authorList>
            <person name="Wegner C.E."/>
            <person name="Richter-Heitmann T."/>
            <person name="Klindworth A."/>
            <person name="Klockow C."/>
            <person name="Richter M."/>
            <person name="Achstetter T."/>
            <person name="Glockner F.O."/>
            <person name="Harder J."/>
        </authorList>
    </citation>
    <scope>NUCLEOTIDE SEQUENCE [LARGE SCALE GENOMIC DNA]</scope>
    <source>
        <strain evidence="4 5">SH398</strain>
    </source>
</reference>
<comment type="caution">
    <text evidence="4">The sequence shown here is derived from an EMBL/GenBank/DDBJ whole genome shotgun (WGS) entry which is preliminary data.</text>
</comment>
<dbReference type="PATRIC" id="fig|1263868.3.peg.3552"/>
<keyword evidence="3" id="KW-0812">Transmembrane</keyword>
<proteinExistence type="predicted"/>
<feature type="region of interest" description="Disordered" evidence="2">
    <location>
        <begin position="429"/>
        <end position="449"/>
    </location>
</feature>
<keyword evidence="3" id="KW-1133">Transmembrane helix</keyword>
<keyword evidence="1" id="KW-0175">Coiled coil</keyword>
<dbReference type="PANTHER" id="PTHR30386">
    <property type="entry name" value="MEMBRANE FUSION SUBUNIT OF EMRAB-TOLC MULTIDRUG EFFLUX PUMP"/>
    <property type="match status" value="1"/>
</dbReference>
<evidence type="ECO:0000256" key="3">
    <source>
        <dbReference type="SAM" id="Phobius"/>
    </source>
</evidence>
<organism evidence="4 5">
    <name type="scientific">Rhodopirellula europaea SH398</name>
    <dbReference type="NCBI Taxonomy" id="1263868"/>
    <lineage>
        <taxon>Bacteria</taxon>
        <taxon>Pseudomonadati</taxon>
        <taxon>Planctomycetota</taxon>
        <taxon>Planctomycetia</taxon>
        <taxon>Pirellulales</taxon>
        <taxon>Pirellulaceae</taxon>
        <taxon>Rhodopirellula</taxon>
    </lineage>
</organism>
<keyword evidence="3" id="KW-0472">Membrane</keyword>
<dbReference type="Proteomes" id="UP000011996">
    <property type="component" value="Unassembled WGS sequence"/>
</dbReference>
<accession>M5S3S1</accession>
<dbReference type="InterPro" id="IPR050739">
    <property type="entry name" value="MFP"/>
</dbReference>
<evidence type="ECO:0000256" key="2">
    <source>
        <dbReference type="SAM" id="MobiDB-lite"/>
    </source>
</evidence>